<dbReference type="InterPro" id="IPR003597">
    <property type="entry name" value="Ig_C1-set"/>
</dbReference>
<dbReference type="SMART" id="SM00408">
    <property type="entry name" value="IGc2"/>
    <property type="match status" value="1"/>
</dbReference>
<evidence type="ECO:0000259" key="1">
    <source>
        <dbReference type="PROSITE" id="PS50835"/>
    </source>
</evidence>
<dbReference type="InterPro" id="IPR036179">
    <property type="entry name" value="Ig-like_dom_sf"/>
</dbReference>
<keyword evidence="3" id="KW-1185">Reference proteome</keyword>
<dbReference type="InterPro" id="IPR003599">
    <property type="entry name" value="Ig_sub"/>
</dbReference>
<reference evidence="2 3" key="1">
    <citation type="submission" date="2019-04" db="EMBL/GenBank/DDBJ databases">
        <authorList>
            <consortium name="Wellcome Sanger Institute Data Sharing"/>
        </authorList>
    </citation>
    <scope>NUCLEOTIDE SEQUENCE [LARGE SCALE GENOMIC DNA]</scope>
</reference>
<dbReference type="SMART" id="SM00406">
    <property type="entry name" value="IGv"/>
    <property type="match status" value="1"/>
</dbReference>
<sequence>MSASISNVTTLLCFILQTPSTYRNCDVTLIRNMFTLWTHSLFLALSGSRGQITVTQSPEATAVLAGQTVSLSCRTSSACLAWYLQKPGEAPKFLIGGASYRQSGIPGRFSGSGSGSHFTLTISGVQAEDAGHYYCQSLHSVSSKPVFTHGTRIDVGDATPVLTVLPPSSQEVSGKNEATLTCLANKGFPSNWKLQWTVDGSARTGDMSHGILDKDGKYSWSNTLSLSAGEWSKVVSVSCKATRDSQTPVIETLRRSDCSA</sequence>
<evidence type="ECO:0000313" key="3">
    <source>
        <dbReference type="Proteomes" id="UP000694397"/>
    </source>
</evidence>
<dbReference type="SMART" id="SM00407">
    <property type="entry name" value="IGc1"/>
    <property type="match status" value="1"/>
</dbReference>
<dbReference type="AlphaFoldDB" id="A0A8C9W6T7"/>
<proteinExistence type="predicted"/>
<reference evidence="2" key="2">
    <citation type="submission" date="2025-08" db="UniProtKB">
        <authorList>
            <consortium name="Ensembl"/>
        </authorList>
    </citation>
    <scope>IDENTIFICATION</scope>
</reference>
<dbReference type="Pfam" id="PF07686">
    <property type="entry name" value="V-set"/>
    <property type="match status" value="1"/>
</dbReference>
<dbReference type="Ensembl" id="ENSSFOT00015053594.1">
    <property type="protein sequence ID" value="ENSSFOP00015069928.1"/>
    <property type="gene ID" value="ENSSFOG00015030413.1"/>
</dbReference>
<reference evidence="2" key="3">
    <citation type="submission" date="2025-09" db="UniProtKB">
        <authorList>
            <consortium name="Ensembl"/>
        </authorList>
    </citation>
    <scope>IDENTIFICATION</scope>
</reference>
<dbReference type="InterPro" id="IPR007110">
    <property type="entry name" value="Ig-like_dom"/>
</dbReference>
<feature type="domain" description="Ig-like" evidence="1">
    <location>
        <begin position="160"/>
        <end position="250"/>
    </location>
</feature>
<dbReference type="PANTHER" id="PTHR23267">
    <property type="entry name" value="IMMUNOGLOBULIN LIGHT CHAIN"/>
    <property type="match status" value="1"/>
</dbReference>
<dbReference type="InterPro" id="IPR013783">
    <property type="entry name" value="Ig-like_fold"/>
</dbReference>
<dbReference type="PROSITE" id="PS50835">
    <property type="entry name" value="IG_LIKE"/>
    <property type="match status" value="2"/>
</dbReference>
<dbReference type="InterPro" id="IPR050150">
    <property type="entry name" value="IgV_Light_Chain"/>
</dbReference>
<dbReference type="GeneTree" id="ENSGT01030000234589"/>
<dbReference type="InterPro" id="IPR013106">
    <property type="entry name" value="Ig_V-set"/>
</dbReference>
<feature type="domain" description="Ig-like" evidence="1">
    <location>
        <begin position="52"/>
        <end position="147"/>
    </location>
</feature>
<evidence type="ECO:0000313" key="2">
    <source>
        <dbReference type="Ensembl" id="ENSSFOP00015069928.1"/>
    </source>
</evidence>
<organism evidence="2 3">
    <name type="scientific">Scleropages formosus</name>
    <name type="common">Asian bonytongue</name>
    <name type="synonym">Osteoglossum formosum</name>
    <dbReference type="NCBI Taxonomy" id="113540"/>
    <lineage>
        <taxon>Eukaryota</taxon>
        <taxon>Metazoa</taxon>
        <taxon>Chordata</taxon>
        <taxon>Craniata</taxon>
        <taxon>Vertebrata</taxon>
        <taxon>Euteleostomi</taxon>
        <taxon>Actinopterygii</taxon>
        <taxon>Neopterygii</taxon>
        <taxon>Teleostei</taxon>
        <taxon>Osteoglossocephala</taxon>
        <taxon>Osteoglossomorpha</taxon>
        <taxon>Osteoglossiformes</taxon>
        <taxon>Osteoglossidae</taxon>
        <taxon>Scleropages</taxon>
    </lineage>
</organism>
<dbReference type="SUPFAM" id="SSF48726">
    <property type="entry name" value="Immunoglobulin"/>
    <property type="match status" value="2"/>
</dbReference>
<dbReference type="Gene3D" id="2.60.40.10">
    <property type="entry name" value="Immunoglobulins"/>
    <property type="match status" value="2"/>
</dbReference>
<dbReference type="Proteomes" id="UP000694397">
    <property type="component" value="Chromosome 21"/>
</dbReference>
<dbReference type="InterPro" id="IPR003598">
    <property type="entry name" value="Ig_sub2"/>
</dbReference>
<dbReference type="Pfam" id="PF07654">
    <property type="entry name" value="C1-set"/>
    <property type="match status" value="1"/>
</dbReference>
<dbReference type="FunFam" id="2.60.40.10:FF:001230">
    <property type="entry name" value="Immunoglobulin kappa variable 8-16"/>
    <property type="match status" value="1"/>
</dbReference>
<dbReference type="SMART" id="SM00409">
    <property type="entry name" value="IG"/>
    <property type="match status" value="1"/>
</dbReference>
<accession>A0A8C9W6T7</accession>
<protein>
    <recommendedName>
        <fullName evidence="1">Ig-like domain-containing protein</fullName>
    </recommendedName>
</protein>
<name>A0A8C9W6T7_SCLFO</name>